<proteinExistence type="predicted"/>
<dbReference type="PROSITE" id="PS50850">
    <property type="entry name" value="MFS"/>
    <property type="match status" value="1"/>
</dbReference>
<feature type="transmembrane region" description="Helical" evidence="7">
    <location>
        <begin position="93"/>
        <end position="110"/>
    </location>
</feature>
<keyword evidence="3" id="KW-1003">Cell membrane</keyword>
<reference evidence="10" key="1">
    <citation type="submission" date="2016-10" db="EMBL/GenBank/DDBJ databases">
        <authorList>
            <person name="Varghese N."/>
        </authorList>
    </citation>
    <scope>NUCLEOTIDE SEQUENCE [LARGE SCALE GENOMIC DNA]</scope>
    <source>
        <strain evidence="10">HL 19</strain>
    </source>
</reference>
<feature type="transmembrane region" description="Helical" evidence="7">
    <location>
        <begin position="385"/>
        <end position="402"/>
    </location>
</feature>
<evidence type="ECO:0000259" key="8">
    <source>
        <dbReference type="PROSITE" id="PS50850"/>
    </source>
</evidence>
<evidence type="ECO:0000256" key="6">
    <source>
        <dbReference type="ARBA" id="ARBA00023136"/>
    </source>
</evidence>
<feature type="transmembrane region" description="Helical" evidence="7">
    <location>
        <begin position="21"/>
        <end position="40"/>
    </location>
</feature>
<dbReference type="InterPro" id="IPR036259">
    <property type="entry name" value="MFS_trans_sf"/>
</dbReference>
<evidence type="ECO:0000256" key="1">
    <source>
        <dbReference type="ARBA" id="ARBA00004651"/>
    </source>
</evidence>
<feature type="transmembrane region" description="Helical" evidence="7">
    <location>
        <begin position="338"/>
        <end position="364"/>
    </location>
</feature>
<dbReference type="GO" id="GO:0005886">
    <property type="term" value="C:plasma membrane"/>
    <property type="evidence" value="ECO:0007669"/>
    <property type="project" value="UniProtKB-SubCell"/>
</dbReference>
<evidence type="ECO:0000313" key="9">
    <source>
        <dbReference type="EMBL" id="SCX95151.1"/>
    </source>
</evidence>
<feature type="transmembrane region" description="Helical" evidence="7">
    <location>
        <begin position="60"/>
        <end position="81"/>
    </location>
</feature>
<feature type="domain" description="Major facilitator superfamily (MFS) profile" evidence="8">
    <location>
        <begin position="23"/>
        <end position="430"/>
    </location>
</feature>
<feature type="transmembrane region" description="Helical" evidence="7">
    <location>
        <begin position="181"/>
        <end position="202"/>
    </location>
</feature>
<dbReference type="PATRIC" id="fig|381306.5.peg.977"/>
<dbReference type="InterPro" id="IPR005829">
    <property type="entry name" value="Sugar_transporter_CS"/>
</dbReference>
<dbReference type="InterPro" id="IPR011701">
    <property type="entry name" value="MFS"/>
</dbReference>
<dbReference type="OrthoDB" id="9814303at2"/>
<evidence type="ECO:0000256" key="4">
    <source>
        <dbReference type="ARBA" id="ARBA00022692"/>
    </source>
</evidence>
<dbReference type="Proteomes" id="UP000183104">
    <property type="component" value="Unassembled WGS sequence"/>
</dbReference>
<keyword evidence="5 7" id="KW-1133">Transmembrane helix</keyword>
<dbReference type="InterPro" id="IPR050171">
    <property type="entry name" value="MFS_Transporters"/>
</dbReference>
<gene>
    <name evidence="9" type="ORF">SAMN05661077_0817</name>
</gene>
<protein>
    <submittedName>
        <fullName evidence="9">Sugar phosphate permease</fullName>
    </submittedName>
</protein>
<dbReference type="SUPFAM" id="SSF103473">
    <property type="entry name" value="MFS general substrate transporter"/>
    <property type="match status" value="1"/>
</dbReference>
<dbReference type="STRING" id="381306.AN478_11080"/>
<name>A0A0P9GI47_9GAMM</name>
<evidence type="ECO:0000256" key="7">
    <source>
        <dbReference type="SAM" id="Phobius"/>
    </source>
</evidence>
<dbReference type="PROSITE" id="PS00216">
    <property type="entry name" value="SUGAR_TRANSPORT_1"/>
    <property type="match status" value="2"/>
</dbReference>
<feature type="transmembrane region" description="Helical" evidence="7">
    <location>
        <begin position="279"/>
        <end position="300"/>
    </location>
</feature>
<evidence type="ECO:0000256" key="2">
    <source>
        <dbReference type="ARBA" id="ARBA00022448"/>
    </source>
</evidence>
<dbReference type="EMBL" id="FMUN01000002">
    <property type="protein sequence ID" value="SCX95151.1"/>
    <property type="molecule type" value="Genomic_DNA"/>
</dbReference>
<dbReference type="Gene3D" id="1.20.1250.20">
    <property type="entry name" value="MFS general substrate transporter like domains"/>
    <property type="match status" value="2"/>
</dbReference>
<feature type="transmembrane region" description="Helical" evidence="7">
    <location>
        <begin position="157"/>
        <end position="175"/>
    </location>
</feature>
<organism evidence="9 10">
    <name type="scientific">Thiohalorhabdus denitrificans</name>
    <dbReference type="NCBI Taxonomy" id="381306"/>
    <lineage>
        <taxon>Bacteria</taxon>
        <taxon>Pseudomonadati</taxon>
        <taxon>Pseudomonadota</taxon>
        <taxon>Gammaproteobacteria</taxon>
        <taxon>Thiohalorhabdales</taxon>
        <taxon>Thiohalorhabdaceae</taxon>
        <taxon>Thiohalorhabdus</taxon>
    </lineage>
</organism>
<dbReference type="PANTHER" id="PTHR23517:SF3">
    <property type="entry name" value="INTEGRAL MEMBRANE TRANSPORT PROTEIN"/>
    <property type="match status" value="1"/>
</dbReference>
<comment type="subcellular location">
    <subcellularLocation>
        <location evidence="1">Cell membrane</location>
        <topology evidence="1">Multi-pass membrane protein</topology>
    </subcellularLocation>
</comment>
<dbReference type="InterPro" id="IPR020846">
    <property type="entry name" value="MFS_dom"/>
</dbReference>
<keyword evidence="2" id="KW-0813">Transport</keyword>
<dbReference type="GO" id="GO:0022857">
    <property type="term" value="F:transmembrane transporter activity"/>
    <property type="evidence" value="ECO:0007669"/>
    <property type="project" value="InterPro"/>
</dbReference>
<dbReference type="RefSeq" id="WP_054966663.1">
    <property type="nucleotide sequence ID" value="NZ_FMUN01000002.1"/>
</dbReference>
<evidence type="ECO:0000256" key="5">
    <source>
        <dbReference type="ARBA" id="ARBA00022989"/>
    </source>
</evidence>
<keyword evidence="10" id="KW-1185">Reference proteome</keyword>
<dbReference type="Pfam" id="PF07690">
    <property type="entry name" value="MFS_1"/>
    <property type="match status" value="2"/>
</dbReference>
<evidence type="ECO:0000313" key="10">
    <source>
        <dbReference type="Proteomes" id="UP000183104"/>
    </source>
</evidence>
<feature type="transmembrane region" description="Helical" evidence="7">
    <location>
        <begin position="312"/>
        <end position="332"/>
    </location>
</feature>
<keyword evidence="6 7" id="KW-0472">Membrane</keyword>
<dbReference type="PANTHER" id="PTHR23517">
    <property type="entry name" value="RESISTANCE PROTEIN MDTM, PUTATIVE-RELATED-RELATED"/>
    <property type="match status" value="1"/>
</dbReference>
<feature type="transmembrane region" description="Helical" evidence="7">
    <location>
        <begin position="408"/>
        <end position="426"/>
    </location>
</feature>
<sequence length="445" mass="47859">MADVPEGKGHAAYTHGIRPNLGQFLFQMLQVFFVGLTIGLQRNVVPALAEEEFGLAPGSYLLFMAFIISFGFVKGALNFVAGRLSERVGRRRVLLWGWLAALPIPFLILYAPSWDWIVAANVLLGVNQGFAWSMTVTSKADITRAEQRGLATGFNEFAGYTGVAIAGVVTGYLAADMDPRWALFLFGLTVALVALATAWLFAAETLHWARAEAHAHASGTHKGPRPRFPENVSDHPGTREIFTLVSFRHRTFAALSQAGSVEKFVDALVWAFFPAWLHAQGLTVVAIGWVVGVFGVVWGASQLWTGPLSDRIGRKGPIVAGMWICGAGVAATLLVEGFWLWCATAAVAGVGMALLYPTLIAAVSDISHPNWRSSSLGVYRFWRDTGYGLGGLAIGLAADATGALETGFWLTAIAMGLSGLWVLLAAEETHPRLNPAPQLRPAVEE</sequence>
<dbReference type="AlphaFoldDB" id="A0A0P9GI47"/>
<accession>A0A0P9GI47</accession>
<evidence type="ECO:0000256" key="3">
    <source>
        <dbReference type="ARBA" id="ARBA00022475"/>
    </source>
</evidence>
<keyword evidence="4 7" id="KW-0812">Transmembrane</keyword>